<evidence type="ECO:0000259" key="3">
    <source>
        <dbReference type="Pfam" id="PF00561"/>
    </source>
</evidence>
<dbReference type="GO" id="GO:0051792">
    <property type="term" value="P:medium-chain fatty acid biosynthetic process"/>
    <property type="evidence" value="ECO:0007669"/>
    <property type="project" value="TreeGrafter"/>
</dbReference>
<sequence>MGAFLSVLALMGGILSVSGSPPVPHPPTIVFSSKPTILSVRKSKGKEEGEAGEEGGVERLDYRTLLQTRVPSLFTEFKPLWRLFNAHLQTLYCVFGDFTKVDRMSYVRNYIQTPDGGTLGLDFAPIDQTSVREDTPIVVVQHGLTGGSYEPYVRAILSRACAPVEKGGLGYRAVVINFRGCAGVPVTSPRLYSAGHTDDTRNALAFISQQFPDARLLGLGFSLGSNVLTRYLGEEGTETRLHSVCALACPWNLQHNNHGLLNTFIGKHIYSKGMGGNLLNLLRKHEASLTADPTHYVCIAAKNALALKNPTLEQFDEAFTRIGGGPPPHFPFPSSDDYYVWGSSDKVIPNIAVPFLGINADDDPVVTRVPMEGVTNGLVTIRLTRGGGHLGWFTAGDGFVDRWTTRPVLEWLKLMGEDYIIEQGSNPRRMFVDEEGWLREEGMPHLGSKEMKEKIRVVEGTGGEVGILQGL</sequence>
<evidence type="ECO:0000313" key="4">
    <source>
        <dbReference type="EMBL" id="TEB35895.1"/>
    </source>
</evidence>
<dbReference type="Gene3D" id="3.40.50.1820">
    <property type="entry name" value="alpha/beta hydrolase"/>
    <property type="match status" value="1"/>
</dbReference>
<dbReference type="PANTHER" id="PTHR10794:SF63">
    <property type="entry name" value="ALPHA_BETA HYDROLASE 1, ISOFORM A"/>
    <property type="match status" value="1"/>
</dbReference>
<reference evidence="4 5" key="1">
    <citation type="journal article" date="2019" name="Nat. Ecol. Evol.">
        <title>Megaphylogeny resolves global patterns of mushroom evolution.</title>
        <authorList>
            <person name="Varga T."/>
            <person name="Krizsan K."/>
            <person name="Foldi C."/>
            <person name="Dima B."/>
            <person name="Sanchez-Garcia M."/>
            <person name="Sanchez-Ramirez S."/>
            <person name="Szollosi G.J."/>
            <person name="Szarkandi J.G."/>
            <person name="Papp V."/>
            <person name="Albert L."/>
            <person name="Andreopoulos W."/>
            <person name="Angelini C."/>
            <person name="Antonin V."/>
            <person name="Barry K.W."/>
            <person name="Bougher N.L."/>
            <person name="Buchanan P."/>
            <person name="Buyck B."/>
            <person name="Bense V."/>
            <person name="Catcheside P."/>
            <person name="Chovatia M."/>
            <person name="Cooper J."/>
            <person name="Damon W."/>
            <person name="Desjardin D."/>
            <person name="Finy P."/>
            <person name="Geml J."/>
            <person name="Haridas S."/>
            <person name="Hughes K."/>
            <person name="Justo A."/>
            <person name="Karasinski D."/>
            <person name="Kautmanova I."/>
            <person name="Kiss B."/>
            <person name="Kocsube S."/>
            <person name="Kotiranta H."/>
            <person name="LaButti K.M."/>
            <person name="Lechner B.E."/>
            <person name="Liimatainen K."/>
            <person name="Lipzen A."/>
            <person name="Lukacs Z."/>
            <person name="Mihaltcheva S."/>
            <person name="Morgado L.N."/>
            <person name="Niskanen T."/>
            <person name="Noordeloos M.E."/>
            <person name="Ohm R.A."/>
            <person name="Ortiz-Santana B."/>
            <person name="Ovrebo C."/>
            <person name="Racz N."/>
            <person name="Riley R."/>
            <person name="Savchenko A."/>
            <person name="Shiryaev A."/>
            <person name="Soop K."/>
            <person name="Spirin V."/>
            <person name="Szebenyi C."/>
            <person name="Tomsovsky M."/>
            <person name="Tulloss R.E."/>
            <person name="Uehling J."/>
            <person name="Grigoriev I.V."/>
            <person name="Vagvolgyi C."/>
            <person name="Papp T."/>
            <person name="Martin F.M."/>
            <person name="Miettinen O."/>
            <person name="Hibbett D.S."/>
            <person name="Nagy L.G."/>
        </authorList>
    </citation>
    <scope>NUCLEOTIDE SEQUENCE [LARGE SCALE GENOMIC DNA]</scope>
    <source>
        <strain evidence="4 5">FP101781</strain>
    </source>
</reference>
<dbReference type="OrthoDB" id="5954035at2759"/>
<dbReference type="AlphaFoldDB" id="A0A4Y7TNX4"/>
<dbReference type="Proteomes" id="UP000298030">
    <property type="component" value="Unassembled WGS sequence"/>
</dbReference>
<dbReference type="EMBL" id="QPFP01000006">
    <property type="protein sequence ID" value="TEB35895.1"/>
    <property type="molecule type" value="Genomic_DNA"/>
</dbReference>
<evidence type="ECO:0000313" key="5">
    <source>
        <dbReference type="Proteomes" id="UP000298030"/>
    </source>
</evidence>
<comment type="similarity">
    <text evidence="1">Belongs to the AB hydrolase superfamily. AB hydrolase 4 family.</text>
</comment>
<dbReference type="Pfam" id="PF00561">
    <property type="entry name" value="Abhydrolase_1"/>
    <property type="match status" value="1"/>
</dbReference>
<protein>
    <submittedName>
        <fullName evidence="4">AB-hydrolase YheT</fullName>
    </submittedName>
</protein>
<proteinExistence type="inferred from homology"/>
<feature type="chain" id="PRO_5021207650" evidence="2">
    <location>
        <begin position="20"/>
        <end position="471"/>
    </location>
</feature>
<gene>
    <name evidence="4" type="ORF">FA13DRAFT_1727437</name>
</gene>
<dbReference type="InterPro" id="IPR029058">
    <property type="entry name" value="AB_hydrolase_fold"/>
</dbReference>
<dbReference type="SUPFAM" id="SSF53474">
    <property type="entry name" value="alpha/beta-Hydrolases"/>
    <property type="match status" value="1"/>
</dbReference>
<dbReference type="GO" id="GO:0047372">
    <property type="term" value="F:monoacylglycerol lipase activity"/>
    <property type="evidence" value="ECO:0007669"/>
    <property type="project" value="TreeGrafter"/>
</dbReference>
<dbReference type="InterPro" id="IPR000073">
    <property type="entry name" value="AB_hydrolase_1"/>
</dbReference>
<feature type="signal peptide" evidence="2">
    <location>
        <begin position="1"/>
        <end position="19"/>
    </location>
</feature>
<dbReference type="PANTHER" id="PTHR10794">
    <property type="entry name" value="ABHYDROLASE DOMAIN-CONTAINING PROTEIN"/>
    <property type="match status" value="1"/>
</dbReference>
<dbReference type="STRING" id="71717.A0A4Y7TNX4"/>
<organism evidence="4 5">
    <name type="scientific">Coprinellus micaceus</name>
    <name type="common">Glistening ink-cap mushroom</name>
    <name type="synonym">Coprinus micaceus</name>
    <dbReference type="NCBI Taxonomy" id="71717"/>
    <lineage>
        <taxon>Eukaryota</taxon>
        <taxon>Fungi</taxon>
        <taxon>Dikarya</taxon>
        <taxon>Basidiomycota</taxon>
        <taxon>Agaricomycotina</taxon>
        <taxon>Agaricomycetes</taxon>
        <taxon>Agaricomycetidae</taxon>
        <taxon>Agaricales</taxon>
        <taxon>Agaricineae</taxon>
        <taxon>Psathyrellaceae</taxon>
        <taxon>Coprinellus</taxon>
    </lineage>
</organism>
<comment type="caution">
    <text evidence="4">The sequence shown here is derived from an EMBL/GenBank/DDBJ whole genome shotgun (WGS) entry which is preliminary data.</text>
</comment>
<evidence type="ECO:0000256" key="1">
    <source>
        <dbReference type="ARBA" id="ARBA00010884"/>
    </source>
</evidence>
<keyword evidence="2" id="KW-0732">Signal</keyword>
<feature type="domain" description="AB hydrolase-1" evidence="3">
    <location>
        <begin position="136"/>
        <end position="367"/>
    </location>
</feature>
<keyword evidence="5" id="KW-1185">Reference proteome</keyword>
<evidence type="ECO:0000256" key="2">
    <source>
        <dbReference type="SAM" id="SignalP"/>
    </source>
</evidence>
<keyword evidence="4" id="KW-0378">Hydrolase</keyword>
<name>A0A4Y7TNX4_COPMI</name>
<accession>A0A4Y7TNX4</accession>
<dbReference type="GO" id="GO:0051793">
    <property type="term" value="P:medium-chain fatty acid catabolic process"/>
    <property type="evidence" value="ECO:0007669"/>
    <property type="project" value="TreeGrafter"/>
</dbReference>
<dbReference type="InterPro" id="IPR050960">
    <property type="entry name" value="AB_hydrolase_4_sf"/>
</dbReference>
<dbReference type="GO" id="GO:0008126">
    <property type="term" value="F:acetylesterase activity"/>
    <property type="evidence" value="ECO:0007669"/>
    <property type="project" value="TreeGrafter"/>
</dbReference>